<evidence type="ECO:0000256" key="1">
    <source>
        <dbReference type="ARBA" id="ARBA00022679"/>
    </source>
</evidence>
<dbReference type="GO" id="GO:0016787">
    <property type="term" value="F:hydrolase activity"/>
    <property type="evidence" value="ECO:0007669"/>
    <property type="project" value="UniProtKB-KW"/>
</dbReference>
<dbReference type="SUPFAM" id="SSF53098">
    <property type="entry name" value="Ribonuclease H-like"/>
    <property type="match status" value="1"/>
</dbReference>
<dbReference type="PANTHER" id="PTHR34072">
    <property type="entry name" value="ENZYMATIC POLYPROTEIN-RELATED"/>
    <property type="match status" value="1"/>
</dbReference>
<name>A0A699H5D2_TANCI</name>
<evidence type="ECO:0000256" key="5">
    <source>
        <dbReference type="ARBA" id="ARBA00022801"/>
    </source>
</evidence>
<dbReference type="InterPro" id="IPR036397">
    <property type="entry name" value="RNaseH_sf"/>
</dbReference>
<dbReference type="GO" id="GO:0003964">
    <property type="term" value="F:RNA-directed DNA polymerase activity"/>
    <property type="evidence" value="ECO:0007669"/>
    <property type="project" value="UniProtKB-KW"/>
</dbReference>
<dbReference type="InterPro" id="IPR056924">
    <property type="entry name" value="SH3_Tf2-1"/>
</dbReference>
<dbReference type="Pfam" id="PF08284">
    <property type="entry name" value="RVP_2"/>
    <property type="match status" value="1"/>
</dbReference>
<dbReference type="PANTHER" id="PTHR34072:SF52">
    <property type="entry name" value="RIBONUCLEASE H"/>
    <property type="match status" value="1"/>
</dbReference>
<dbReference type="Gene3D" id="3.10.10.10">
    <property type="entry name" value="HIV Type 1 Reverse Transcriptase, subunit A, domain 1"/>
    <property type="match status" value="1"/>
</dbReference>
<accession>A0A699H5D2</accession>
<keyword evidence="1" id="KW-0808">Transferase</keyword>
<organism evidence="8">
    <name type="scientific">Tanacetum cinerariifolium</name>
    <name type="common">Dalmatian daisy</name>
    <name type="synonym">Chrysanthemum cinerariifolium</name>
    <dbReference type="NCBI Taxonomy" id="118510"/>
    <lineage>
        <taxon>Eukaryota</taxon>
        <taxon>Viridiplantae</taxon>
        <taxon>Streptophyta</taxon>
        <taxon>Embryophyta</taxon>
        <taxon>Tracheophyta</taxon>
        <taxon>Spermatophyta</taxon>
        <taxon>Magnoliopsida</taxon>
        <taxon>eudicotyledons</taxon>
        <taxon>Gunneridae</taxon>
        <taxon>Pentapetalae</taxon>
        <taxon>asterids</taxon>
        <taxon>campanulids</taxon>
        <taxon>Asterales</taxon>
        <taxon>Asteraceae</taxon>
        <taxon>Asteroideae</taxon>
        <taxon>Anthemideae</taxon>
        <taxon>Anthemidinae</taxon>
        <taxon>Tanacetum</taxon>
    </lineage>
</organism>
<dbReference type="Gene3D" id="3.30.70.270">
    <property type="match status" value="2"/>
</dbReference>
<dbReference type="GO" id="GO:0015074">
    <property type="term" value="P:DNA integration"/>
    <property type="evidence" value="ECO:0007669"/>
    <property type="project" value="InterPro"/>
</dbReference>
<evidence type="ECO:0000256" key="4">
    <source>
        <dbReference type="ARBA" id="ARBA00022759"/>
    </source>
</evidence>
<dbReference type="Pfam" id="PF24626">
    <property type="entry name" value="SH3_Tf2-1"/>
    <property type="match status" value="1"/>
</dbReference>
<evidence type="ECO:0000256" key="3">
    <source>
        <dbReference type="ARBA" id="ARBA00022722"/>
    </source>
</evidence>
<keyword evidence="4" id="KW-0255">Endonuclease</keyword>
<evidence type="ECO:0000259" key="7">
    <source>
        <dbReference type="PROSITE" id="PS50994"/>
    </source>
</evidence>
<sequence length="1049" mass="122349">MGNADINTHTIEQYLVLTHRNQALGVVKPKIRGNVNFEFKSQFMRELRKDTFSRNKNDDAYEHVERILDIVERLLPGTINTQDLLKRAFIQRYYLPSKTTKQLEEIHNFKQEGLSGYYKRTDNQPPSGERKPSLTEIITKYMEESAKKEAGHDEWLKKFQESTEINKKHNEIICNLDSKEIKYFPADSSFSDEEEMEELKEVKDVAAQHEPSHQKVTPNNLPVVSYYVAPYEPSISFPRRLEQHVEEALVHKAMEILKKIKVYHPFLKEIRKNDDYAKYMKNLMENKSRTSENKDVKMNTRCLVILRNKLPPKEQDPGSFTLLFFIRKLTFIVVADLGASTSVMPFSMFKRSHQRRLTKENHERSKCRKIKDEEDLDRVVDYLKLKSHDGFIDIDDESYKERMNQLLGMAYKTSPPIVIKKVEVTRYTIVLGESYTKGRVLQIDELPRTSANVAVIRAGLIKEMDTIGSVQRENDKVKHKESIDKMWKTCWDGNRGNAYPYDVDFRIRGYARSEDLDEEPIEDEPLKEPKEEGIIRGCVLELRDSLFTIDLIPFGHGSFNVIVGIDWLSKHKARIVSHEKVVRYHWQVLRVHEADIPKTAFRTRYRRFEFTIMPFGLTNATTVFMDLLNQVCKPYLDKFVIMFIDDILIYSKSKEDHEHVVNSNDIHVDPSKIEAVRNWKAPKSSLEIRSFLGLASYCRCFIVDFSKIAKPLTSLTQNNKKYKPDDFMVYCDASNQGFECVLMQRGKVITYASRQLKIHEKNYTTHDLELGAAVENTLVDMLRGLSKQMKRKEDGSLYFIDRVWVPLIGGVRTLIMDEAHATSLTKSTHFLAIREDYKMQKLARLYIDEIVARHEVPMSIISDRDGRFTSWFWHTLQKALRMRLDTNTAYHPQTDRQSERIIQTLKDMLRACVIDFGGVVCFGNKVKLAPRYVGPFEIIERFGPIAYRLRLPQELSSVHDTFHVSNLNKDANLHEPLEEIKVDKNLRLVEEPVEIMDREVKRLKRSRIPIVKVRQNSKRGLEFTLERKDFMKANYPKSVSEQVADGSPS</sequence>
<dbReference type="InterPro" id="IPR043128">
    <property type="entry name" value="Rev_trsase/Diguanyl_cyclase"/>
</dbReference>
<dbReference type="SUPFAM" id="SSF56672">
    <property type="entry name" value="DNA/RNA polymerases"/>
    <property type="match status" value="1"/>
</dbReference>
<dbReference type="CDD" id="cd01647">
    <property type="entry name" value="RT_LTR"/>
    <property type="match status" value="1"/>
</dbReference>
<dbReference type="InterPro" id="IPR000477">
    <property type="entry name" value="RT_dom"/>
</dbReference>
<keyword evidence="3" id="KW-0540">Nuclease</keyword>
<dbReference type="GO" id="GO:0003676">
    <property type="term" value="F:nucleic acid binding"/>
    <property type="evidence" value="ECO:0007669"/>
    <property type="project" value="InterPro"/>
</dbReference>
<reference evidence="8" key="1">
    <citation type="journal article" date="2019" name="Sci. Rep.">
        <title>Draft genome of Tanacetum cinerariifolium, the natural source of mosquito coil.</title>
        <authorList>
            <person name="Yamashiro T."/>
            <person name="Shiraishi A."/>
            <person name="Satake H."/>
            <person name="Nakayama K."/>
        </authorList>
    </citation>
    <scope>NUCLEOTIDE SEQUENCE</scope>
</reference>
<dbReference type="InterPro" id="IPR041373">
    <property type="entry name" value="RT_RNaseH"/>
</dbReference>
<comment type="caution">
    <text evidence="8">The sequence shown here is derived from an EMBL/GenBank/DDBJ whole genome shotgun (WGS) entry which is preliminary data.</text>
</comment>
<dbReference type="AlphaFoldDB" id="A0A699H5D2"/>
<evidence type="ECO:0000256" key="2">
    <source>
        <dbReference type="ARBA" id="ARBA00022695"/>
    </source>
</evidence>
<protein>
    <submittedName>
        <fullName evidence="8">Retrotransposon protein, putative, Ty3-gypsy subclass</fullName>
    </submittedName>
</protein>
<dbReference type="InterPro" id="IPR043502">
    <property type="entry name" value="DNA/RNA_pol_sf"/>
</dbReference>
<dbReference type="Gene3D" id="3.30.420.10">
    <property type="entry name" value="Ribonuclease H-like superfamily/Ribonuclease H"/>
    <property type="match status" value="1"/>
</dbReference>
<evidence type="ECO:0000256" key="6">
    <source>
        <dbReference type="ARBA" id="ARBA00022918"/>
    </source>
</evidence>
<dbReference type="PROSITE" id="PS50994">
    <property type="entry name" value="INTEGRASE"/>
    <property type="match status" value="1"/>
</dbReference>
<feature type="domain" description="Integrase catalytic" evidence="7">
    <location>
        <begin position="788"/>
        <end position="910"/>
    </location>
</feature>
<proteinExistence type="predicted"/>
<dbReference type="GO" id="GO:0004519">
    <property type="term" value="F:endonuclease activity"/>
    <property type="evidence" value="ECO:0007669"/>
    <property type="project" value="UniProtKB-KW"/>
</dbReference>
<dbReference type="Pfam" id="PF17917">
    <property type="entry name" value="RT_RNaseH"/>
    <property type="match status" value="1"/>
</dbReference>
<keyword evidence="6" id="KW-0695">RNA-directed DNA polymerase</keyword>
<dbReference type="InterPro" id="IPR012337">
    <property type="entry name" value="RNaseH-like_sf"/>
</dbReference>
<evidence type="ECO:0000313" key="8">
    <source>
        <dbReference type="EMBL" id="GEX39886.1"/>
    </source>
</evidence>
<dbReference type="EMBL" id="BKCJ010106045">
    <property type="protein sequence ID" value="GEX39886.1"/>
    <property type="molecule type" value="Genomic_DNA"/>
</dbReference>
<dbReference type="Pfam" id="PF00078">
    <property type="entry name" value="RVT_1"/>
    <property type="match status" value="1"/>
</dbReference>
<keyword evidence="2" id="KW-0548">Nucleotidyltransferase</keyword>
<dbReference type="InterPro" id="IPR001584">
    <property type="entry name" value="Integrase_cat-core"/>
</dbReference>
<keyword evidence="5" id="KW-0378">Hydrolase</keyword>
<gene>
    <name evidence="8" type="ORF">Tci_311861</name>
</gene>